<evidence type="ECO:0000259" key="2">
    <source>
        <dbReference type="Pfam" id="PF00497"/>
    </source>
</evidence>
<dbReference type="AlphaFoldDB" id="A0A2A4SYX1"/>
<dbReference type="PANTHER" id="PTHR35936:SF25">
    <property type="entry name" value="ABC TRANSPORTER SUBSTRATE-BINDING PROTEIN"/>
    <property type="match status" value="1"/>
</dbReference>
<dbReference type="InterPro" id="IPR001638">
    <property type="entry name" value="Solute-binding_3/MltF_N"/>
</dbReference>
<sequence>MALKFFLCISCLIFTLSLQGQEKIKVTIYADNNSPPYAFVLQKKTAGIYTEIVQEIFIRMDKYEITIKPVPWKYGLHLLKTGKGFALYPPNRYLKKRPYIRPYSLPILVEQVVVFCTEDTLKVARKIWPDDYFGLTFGNNTGFKLGGEKFDQALNQGKIEMIEQETMEENLMRMAKREIDCYLNDRFSILWTIKQMKQKRVYRPRIHANFVMGAIISQEQGYLGFTYRDKGKYDYKIDFVTEFNQQFLILKKSGKIDAIIRNFFGD</sequence>
<proteinExistence type="predicted"/>
<evidence type="ECO:0000256" key="1">
    <source>
        <dbReference type="ARBA" id="ARBA00022729"/>
    </source>
</evidence>
<keyword evidence="1" id="KW-0732">Signal</keyword>
<gene>
    <name evidence="3" type="ORF">COB67_09945</name>
</gene>
<evidence type="ECO:0000313" key="4">
    <source>
        <dbReference type="Proteomes" id="UP000218113"/>
    </source>
</evidence>
<name>A0A2A4SYX1_9DELT</name>
<protein>
    <submittedName>
        <fullName evidence="3">ABC transporter substrate-binding protein</fullName>
    </submittedName>
</protein>
<dbReference type="EMBL" id="NVSR01000089">
    <property type="protein sequence ID" value="PCI26576.1"/>
    <property type="molecule type" value="Genomic_DNA"/>
</dbReference>
<comment type="caution">
    <text evidence="3">The sequence shown here is derived from an EMBL/GenBank/DDBJ whole genome shotgun (WGS) entry which is preliminary data.</text>
</comment>
<organism evidence="3 4">
    <name type="scientific">SAR324 cluster bacterium</name>
    <dbReference type="NCBI Taxonomy" id="2024889"/>
    <lineage>
        <taxon>Bacteria</taxon>
        <taxon>Deltaproteobacteria</taxon>
        <taxon>SAR324 cluster</taxon>
    </lineage>
</organism>
<evidence type="ECO:0000313" key="3">
    <source>
        <dbReference type="EMBL" id="PCI26576.1"/>
    </source>
</evidence>
<feature type="domain" description="Solute-binding protein family 3/N-terminal" evidence="2">
    <location>
        <begin position="27"/>
        <end position="265"/>
    </location>
</feature>
<reference evidence="4" key="1">
    <citation type="submission" date="2017-08" db="EMBL/GenBank/DDBJ databases">
        <title>A dynamic microbial community with high functional redundancy inhabits the cold, oxic subseafloor aquifer.</title>
        <authorList>
            <person name="Tully B.J."/>
            <person name="Wheat C.G."/>
            <person name="Glazer B.T."/>
            <person name="Huber J.A."/>
        </authorList>
    </citation>
    <scope>NUCLEOTIDE SEQUENCE [LARGE SCALE GENOMIC DNA]</scope>
</reference>
<dbReference type="Pfam" id="PF00497">
    <property type="entry name" value="SBP_bac_3"/>
    <property type="match status" value="1"/>
</dbReference>
<dbReference type="Gene3D" id="3.40.190.10">
    <property type="entry name" value="Periplasmic binding protein-like II"/>
    <property type="match status" value="2"/>
</dbReference>
<dbReference type="Proteomes" id="UP000218113">
    <property type="component" value="Unassembled WGS sequence"/>
</dbReference>
<accession>A0A2A4SYX1</accession>
<dbReference type="PANTHER" id="PTHR35936">
    <property type="entry name" value="MEMBRANE-BOUND LYTIC MUREIN TRANSGLYCOSYLASE F"/>
    <property type="match status" value="1"/>
</dbReference>
<dbReference type="SUPFAM" id="SSF53850">
    <property type="entry name" value="Periplasmic binding protein-like II"/>
    <property type="match status" value="1"/>
</dbReference>